<evidence type="ECO:0000256" key="4">
    <source>
        <dbReference type="ARBA" id="ARBA00023239"/>
    </source>
</evidence>
<gene>
    <name evidence="6" type="ORF">METZ01_LOCUS417623</name>
</gene>
<evidence type="ECO:0000256" key="2">
    <source>
        <dbReference type="ARBA" id="ARBA00022723"/>
    </source>
</evidence>
<accession>A0A382X1Q8</accession>
<dbReference type="Gene3D" id="3.90.1590.10">
    <property type="entry name" value="glutathione-dependent formaldehyde- activating enzyme (gfa)"/>
    <property type="match status" value="1"/>
</dbReference>
<evidence type="ECO:0000313" key="6">
    <source>
        <dbReference type="EMBL" id="SVD64769.1"/>
    </source>
</evidence>
<dbReference type="EMBL" id="UINC01164103">
    <property type="protein sequence ID" value="SVD64769.1"/>
    <property type="molecule type" value="Genomic_DNA"/>
</dbReference>
<proteinExistence type="inferred from homology"/>
<feature type="domain" description="CENP-V/GFA" evidence="5">
    <location>
        <begin position="4"/>
        <end position="114"/>
    </location>
</feature>
<dbReference type="Pfam" id="PF04828">
    <property type="entry name" value="GFA"/>
    <property type="match status" value="1"/>
</dbReference>
<evidence type="ECO:0000256" key="3">
    <source>
        <dbReference type="ARBA" id="ARBA00022833"/>
    </source>
</evidence>
<name>A0A382X1Q8_9ZZZZ</name>
<protein>
    <recommendedName>
        <fullName evidence="5">CENP-V/GFA domain-containing protein</fullName>
    </recommendedName>
</protein>
<comment type="similarity">
    <text evidence="1">Belongs to the Gfa family.</text>
</comment>
<evidence type="ECO:0000256" key="1">
    <source>
        <dbReference type="ARBA" id="ARBA00005495"/>
    </source>
</evidence>
<organism evidence="6">
    <name type="scientific">marine metagenome</name>
    <dbReference type="NCBI Taxonomy" id="408172"/>
    <lineage>
        <taxon>unclassified sequences</taxon>
        <taxon>metagenomes</taxon>
        <taxon>ecological metagenomes</taxon>
    </lineage>
</organism>
<keyword evidence="3" id="KW-0862">Zinc</keyword>
<dbReference type="GO" id="GO:0016846">
    <property type="term" value="F:carbon-sulfur lyase activity"/>
    <property type="evidence" value="ECO:0007669"/>
    <property type="project" value="InterPro"/>
</dbReference>
<dbReference type="PANTHER" id="PTHR33337:SF40">
    <property type="entry name" value="CENP-V_GFA DOMAIN-CONTAINING PROTEIN-RELATED"/>
    <property type="match status" value="1"/>
</dbReference>
<dbReference type="PANTHER" id="PTHR33337">
    <property type="entry name" value="GFA DOMAIN-CONTAINING PROTEIN"/>
    <property type="match status" value="1"/>
</dbReference>
<reference evidence="6" key="1">
    <citation type="submission" date="2018-05" db="EMBL/GenBank/DDBJ databases">
        <authorList>
            <person name="Lanie J.A."/>
            <person name="Ng W.-L."/>
            <person name="Kazmierczak K.M."/>
            <person name="Andrzejewski T.M."/>
            <person name="Davidsen T.M."/>
            <person name="Wayne K.J."/>
            <person name="Tettelin H."/>
            <person name="Glass J.I."/>
            <person name="Rusch D."/>
            <person name="Podicherti R."/>
            <person name="Tsui H.-C.T."/>
            <person name="Winkler M.E."/>
        </authorList>
    </citation>
    <scope>NUCLEOTIDE SEQUENCE</scope>
</reference>
<dbReference type="AlphaFoldDB" id="A0A382X1Q8"/>
<dbReference type="PROSITE" id="PS51891">
    <property type="entry name" value="CENP_V_GFA"/>
    <property type="match status" value="1"/>
</dbReference>
<dbReference type="InterPro" id="IPR011057">
    <property type="entry name" value="Mss4-like_sf"/>
</dbReference>
<dbReference type="InterPro" id="IPR006913">
    <property type="entry name" value="CENP-V/GFA"/>
</dbReference>
<sequence length="151" mass="16926">MIKHQGGCFCGNIKFSTEYDPMLVMACHCKTCDKMLGVGTGVTAIFSEEEVIFEGELKRYSALGSSGNQLHYDFCGNCGNNIATYPLLIAGILYMHIGSFDNPLAFTPKVEIWNKTKPVWFKSEGCIVESFEDNGSLERIQMLMENMDQRQ</sequence>
<evidence type="ECO:0000259" key="5">
    <source>
        <dbReference type="PROSITE" id="PS51891"/>
    </source>
</evidence>
<dbReference type="SUPFAM" id="SSF51316">
    <property type="entry name" value="Mss4-like"/>
    <property type="match status" value="1"/>
</dbReference>
<dbReference type="GO" id="GO:0046872">
    <property type="term" value="F:metal ion binding"/>
    <property type="evidence" value="ECO:0007669"/>
    <property type="project" value="UniProtKB-KW"/>
</dbReference>
<keyword evidence="2" id="KW-0479">Metal-binding</keyword>
<keyword evidence="4" id="KW-0456">Lyase</keyword>